<dbReference type="PANTHER" id="PTHR43763:SF6">
    <property type="entry name" value="XAA-PRO AMINOPEPTIDASE 1"/>
    <property type="match status" value="1"/>
</dbReference>
<evidence type="ECO:0000313" key="8">
    <source>
        <dbReference type="EMBL" id="KOO30163.1"/>
    </source>
</evidence>
<reference evidence="9" key="1">
    <citation type="journal article" date="2015" name="PLoS Genet.">
        <title>Genome Sequence and Transcriptome Analyses of Chrysochromulina tobin: Metabolic Tools for Enhanced Algal Fitness in the Prominent Order Prymnesiales (Haptophyceae).</title>
        <authorList>
            <person name="Hovde B.T."/>
            <person name="Deodato C.R."/>
            <person name="Hunsperger H.M."/>
            <person name="Ryken S.A."/>
            <person name="Yost W."/>
            <person name="Jha R.K."/>
            <person name="Patterson J."/>
            <person name="Monnat R.J. Jr."/>
            <person name="Barlow S.B."/>
            <person name="Starkenburg S.R."/>
            <person name="Cattolico R.A."/>
        </authorList>
    </citation>
    <scope>NUCLEOTIDE SEQUENCE</scope>
    <source>
        <strain evidence="9">CCMP291</strain>
    </source>
</reference>
<organism evidence="8 9">
    <name type="scientific">Chrysochromulina tobinii</name>
    <dbReference type="NCBI Taxonomy" id="1460289"/>
    <lineage>
        <taxon>Eukaryota</taxon>
        <taxon>Haptista</taxon>
        <taxon>Haptophyta</taxon>
        <taxon>Prymnesiophyceae</taxon>
        <taxon>Prymnesiales</taxon>
        <taxon>Chrysochromulinaceae</taxon>
        <taxon>Chrysochromulina</taxon>
    </lineage>
</organism>
<dbReference type="FunFam" id="3.90.230.10:FF:000007">
    <property type="entry name" value="Xaa-Pro aminopeptidase P"/>
    <property type="match status" value="1"/>
</dbReference>
<evidence type="ECO:0000256" key="5">
    <source>
        <dbReference type="ARBA" id="ARBA00023211"/>
    </source>
</evidence>
<keyword evidence="3" id="KW-0479">Metal-binding</keyword>
<dbReference type="AlphaFoldDB" id="A0A0M0JVL0"/>
<dbReference type="GO" id="GO:0004177">
    <property type="term" value="F:aminopeptidase activity"/>
    <property type="evidence" value="ECO:0007669"/>
    <property type="project" value="UniProtKB-KW"/>
</dbReference>
<dbReference type="Pfam" id="PF00557">
    <property type="entry name" value="Peptidase_M24"/>
    <property type="match status" value="1"/>
</dbReference>
<dbReference type="InterPro" id="IPR000994">
    <property type="entry name" value="Pept_M24"/>
</dbReference>
<name>A0A0M0JVL0_9EUKA</name>
<dbReference type="Gene3D" id="3.40.350.10">
    <property type="entry name" value="Creatinase/prolidase N-terminal domain"/>
    <property type="match status" value="2"/>
</dbReference>
<dbReference type="SUPFAM" id="SSF53092">
    <property type="entry name" value="Creatinase/prolidase N-terminal domain"/>
    <property type="match status" value="1"/>
</dbReference>
<evidence type="ECO:0000259" key="7">
    <source>
        <dbReference type="Pfam" id="PF01321"/>
    </source>
</evidence>
<keyword evidence="8" id="KW-0031">Aminopeptidase</keyword>
<dbReference type="PANTHER" id="PTHR43763">
    <property type="entry name" value="XAA-PRO AMINOPEPTIDASE 1"/>
    <property type="match status" value="1"/>
</dbReference>
<comment type="caution">
    <text evidence="8">The sequence shown here is derived from an EMBL/GenBank/DDBJ whole genome shotgun (WGS) entry which is preliminary data.</text>
</comment>
<dbReference type="InterPro" id="IPR029149">
    <property type="entry name" value="Creatin/AminoP/Spt16_N"/>
</dbReference>
<comment type="cofactor">
    <cofactor evidence="1">
        <name>Mn(2+)</name>
        <dbReference type="ChEBI" id="CHEBI:29035"/>
    </cofactor>
</comment>
<evidence type="ECO:0000256" key="1">
    <source>
        <dbReference type="ARBA" id="ARBA00001936"/>
    </source>
</evidence>
<feature type="domain" description="Peptidase M24" evidence="6">
    <location>
        <begin position="371"/>
        <end position="576"/>
    </location>
</feature>
<dbReference type="GO" id="GO:0046872">
    <property type="term" value="F:metal ion binding"/>
    <property type="evidence" value="ECO:0007669"/>
    <property type="project" value="UniProtKB-KW"/>
</dbReference>
<keyword evidence="8" id="KW-0645">Protease</keyword>
<dbReference type="GO" id="GO:0005737">
    <property type="term" value="C:cytoplasm"/>
    <property type="evidence" value="ECO:0007669"/>
    <property type="project" value="UniProtKB-ARBA"/>
</dbReference>
<evidence type="ECO:0000259" key="6">
    <source>
        <dbReference type="Pfam" id="PF00557"/>
    </source>
</evidence>
<accession>A0A0M0JVL0</accession>
<comment type="similarity">
    <text evidence="2">Belongs to the peptidase M24B family.</text>
</comment>
<dbReference type="InterPro" id="IPR036005">
    <property type="entry name" value="Creatinase/aminopeptidase-like"/>
</dbReference>
<proteinExistence type="inferred from homology"/>
<keyword evidence="5" id="KW-0464">Manganese</keyword>
<dbReference type="Gene3D" id="3.90.230.10">
    <property type="entry name" value="Creatinase/methionine aminopeptidase superfamily"/>
    <property type="match status" value="1"/>
</dbReference>
<dbReference type="EMBL" id="JWZX01002278">
    <property type="protein sequence ID" value="KOO30163.1"/>
    <property type="molecule type" value="Genomic_DNA"/>
</dbReference>
<dbReference type="SUPFAM" id="SSF55920">
    <property type="entry name" value="Creatinase/aminopeptidase"/>
    <property type="match status" value="1"/>
</dbReference>
<dbReference type="Proteomes" id="UP000037460">
    <property type="component" value="Unassembled WGS sequence"/>
</dbReference>
<evidence type="ECO:0000256" key="3">
    <source>
        <dbReference type="ARBA" id="ARBA00022723"/>
    </source>
</evidence>
<evidence type="ECO:0000313" key="9">
    <source>
        <dbReference type="Proteomes" id="UP000037460"/>
    </source>
</evidence>
<dbReference type="Pfam" id="PF01321">
    <property type="entry name" value="Creatinase_N"/>
    <property type="match status" value="1"/>
</dbReference>
<gene>
    <name evidence="8" type="ORF">Ctob_009141</name>
</gene>
<keyword evidence="9" id="KW-1185">Reference proteome</keyword>
<evidence type="ECO:0000256" key="2">
    <source>
        <dbReference type="ARBA" id="ARBA00008766"/>
    </source>
</evidence>
<dbReference type="InterPro" id="IPR000587">
    <property type="entry name" value="Creatinase_N"/>
</dbReference>
<evidence type="ECO:0000256" key="4">
    <source>
        <dbReference type="ARBA" id="ARBA00022801"/>
    </source>
</evidence>
<dbReference type="InterPro" id="IPR050422">
    <property type="entry name" value="X-Pro_aminopeptidase_P"/>
</dbReference>
<dbReference type="Pfam" id="PF16189">
    <property type="entry name" value="Creatinase_N_2"/>
    <property type="match status" value="1"/>
</dbReference>
<dbReference type="OrthoDB" id="9995434at2759"/>
<feature type="domain" description="Creatinase N-terminal" evidence="7">
    <location>
        <begin position="56"/>
        <end position="157"/>
    </location>
</feature>
<sequence>MAFVGGDTSCPCCFRPGLDRPKFCVPVGGPTTSSSKIDVIRQLLKVHGIGAYIQPMGDAHTSEYISDADKRVEWLTGFTGSAGTAVVTTDKALLWTDGRYFTQAAEQLKGTGFELMKMNEPGVPDVEEWVKGAKLLAGVDPTLISLSAAEEWARKGCEPFKLVQHNLVDRAWGDLKPNRSASALRTHGTALSGESVASKLTRVADALKEKGCTSLVLNALDQICWLFNLRGADIDCNPVFFAYAVVNVTGASAVKVTLFVRALDEDVNDAATIAAVRAHLAEEGCQGTDAPAVKDSPAVNLEPYSSFNAATAARLAGCEDGKAQVMLERATTTLAMAALIPPAQRVLVDASPVELFKAKKNAIERSGLERTTVTEAEGADEMSARRSGMEGWVGDSFHTISSSGANAAVIHYHAEHSNCKPIDVNAVYLCDTGGQYVDGTTDTTRTLCFGSYVPSEDARRAYTRVLQGHIALARAVFPAGTPGLMLEMLSREPLWKDGMNFLHGTGHGIGAFLNVHEGPFGIGGGAVHASKLMDNARARRMYLAPIEEGYSLSDEPGFYDVEKGFGIRIEADLIVEAATTRFAWGARPYLSFKYLSPIPMCRALLEIEIMDEIEIAWADKHKAGFEHIVSIEPSCCGTFIWPIVP</sequence>
<protein>
    <submittedName>
        <fullName evidence="8">Xaa-pro aminopeptidase</fullName>
    </submittedName>
</protein>
<keyword evidence="4" id="KW-0378">Hydrolase</keyword>